<keyword evidence="4" id="KW-1185">Reference proteome</keyword>
<dbReference type="Proteomes" id="UP001467674">
    <property type="component" value="Unassembled WGS sequence"/>
</dbReference>
<accession>A0A653MNE5</accession>
<organism evidence="2 3">
    <name type="scientific">Bacillus altitudinis</name>
    <dbReference type="NCBI Taxonomy" id="293387"/>
    <lineage>
        <taxon>Bacteria</taxon>
        <taxon>Bacillati</taxon>
        <taxon>Bacillota</taxon>
        <taxon>Bacilli</taxon>
        <taxon>Bacillales</taxon>
        <taxon>Bacillaceae</taxon>
        <taxon>Bacillus</taxon>
    </lineage>
</organism>
<gene>
    <name evidence="1" type="ORF">ABQG71_15850</name>
    <name evidence="2" type="ORF">BACI348_30118</name>
</gene>
<evidence type="ECO:0000313" key="4">
    <source>
        <dbReference type="Proteomes" id="UP001467674"/>
    </source>
</evidence>
<dbReference type="RefSeq" id="WP_125590641.1">
    <property type="nucleotide sequence ID" value="NZ_CP043559.1"/>
</dbReference>
<name>A0A653MNE5_BACAB</name>
<reference evidence="2 3" key="1">
    <citation type="submission" date="2019-10" db="EMBL/GenBank/DDBJ databases">
        <authorList>
            <person name="Karimi E."/>
        </authorList>
    </citation>
    <scope>NUCLEOTIDE SEQUENCE [LARGE SCALE GENOMIC DNA]</scope>
    <source>
        <strain evidence="2">Bacillus sp. 348</strain>
    </source>
</reference>
<accession>A0A5C2C853</accession>
<proteinExistence type="predicted"/>
<reference evidence="1 4" key="2">
    <citation type="submission" date="2024-06" db="EMBL/GenBank/DDBJ databases">
        <title>Construction of an artificial bacterial consortium using nitrogen cycle bacteria from Cuatro Cienegas Basin and a mangrove forest.</title>
        <authorList>
            <person name="Aguilera-Najera D."/>
            <person name="Marquez-Cianci L."/>
            <person name="Martinez-Perez E."/>
            <person name="Rosas-Barrera M."/>
            <person name="Rodriguez-Cruz U.E."/>
            <person name="Tapia-Lopez R."/>
            <person name="Eguiarte L.E."/>
            <person name="Souza-Saldivar V."/>
        </authorList>
    </citation>
    <scope>NUCLEOTIDE SEQUENCE [LARGE SCALE GENOMIC DNA]</scope>
    <source>
        <strain evidence="1 4">S14-15</strain>
    </source>
</reference>
<dbReference type="EMBL" id="CABWLH010000008">
    <property type="protein sequence ID" value="VXB05669.1"/>
    <property type="molecule type" value="Genomic_DNA"/>
</dbReference>
<dbReference type="AlphaFoldDB" id="A0A653MNE5"/>
<evidence type="ECO:0000313" key="2">
    <source>
        <dbReference type="EMBL" id="VXB05669.1"/>
    </source>
</evidence>
<evidence type="ECO:0000313" key="3">
    <source>
        <dbReference type="Proteomes" id="UP000433089"/>
    </source>
</evidence>
<sequence length="111" mass="12694">MGYDSLIRTLIDFEKSDMILEWESGFRIIGKLDTVYETDNGLEDDDVNYTEYHAAGFKANKILANPTNNCGIVYEWLKEGNAFTEISLYNDPPTAVYLPDGQKIWELDSDK</sequence>
<protein>
    <submittedName>
        <fullName evidence="2">Uncharacterized protein</fullName>
    </submittedName>
</protein>
<evidence type="ECO:0000313" key="1">
    <source>
        <dbReference type="EMBL" id="MER3122665.1"/>
    </source>
</evidence>
<dbReference type="Proteomes" id="UP000433089">
    <property type="component" value="Unassembled WGS sequence"/>
</dbReference>
<dbReference type="EMBL" id="JBEOME010000009">
    <property type="protein sequence ID" value="MER3122665.1"/>
    <property type="molecule type" value="Genomic_DNA"/>
</dbReference>